<protein>
    <submittedName>
        <fullName evidence="1">Reverse transcriptase (Rna-dependent dna polymerase)</fullName>
    </submittedName>
</protein>
<dbReference type="EMBL" id="CM043020">
    <property type="protein sequence ID" value="KAI4459669.1"/>
    <property type="molecule type" value="Genomic_DNA"/>
</dbReference>
<accession>A0ACB9SZ02</accession>
<keyword evidence="1" id="KW-0548">Nucleotidyltransferase</keyword>
<dbReference type="Proteomes" id="UP001056778">
    <property type="component" value="Chromosome 6"/>
</dbReference>
<keyword evidence="1" id="KW-0695">RNA-directed DNA polymerase</keyword>
<sequence length="350" mass="40615">MKVITAKLIRLTRPTMEGSCAIVLTNKGVTKEVEIKTEVRQGDALSTTLFNIVLDGVISASGIKRSVIINSLVQAIAYADDIALIARSRKSLEEAFLAVVTKAKIRGLEINHSKTKYMTSSRAQKSITRISLRPYRFDQVEHFKYLGVMVNGSNDRSMEINERIQAGNRAYWSYQRFLKDKSISKTTKLQIYKTTIRPVVTYSSETMCLSQRDEDKLRVFERKVLRKILGPKRNEEGQYRILWNYEIVKILEGEDIIKYVKAQRLRWFGHIERRDEAALIRKIKDWKRIEDRPKGRPKARWEEQKGVEQNCGHDKKDQLLKKELVIKRSNSLQINGLRSLVEAALFRWNV</sequence>
<organism evidence="1 2">
    <name type="scientific">Holotrichia oblita</name>
    <name type="common">Chafer beetle</name>
    <dbReference type="NCBI Taxonomy" id="644536"/>
    <lineage>
        <taxon>Eukaryota</taxon>
        <taxon>Metazoa</taxon>
        <taxon>Ecdysozoa</taxon>
        <taxon>Arthropoda</taxon>
        <taxon>Hexapoda</taxon>
        <taxon>Insecta</taxon>
        <taxon>Pterygota</taxon>
        <taxon>Neoptera</taxon>
        <taxon>Endopterygota</taxon>
        <taxon>Coleoptera</taxon>
        <taxon>Polyphaga</taxon>
        <taxon>Scarabaeiformia</taxon>
        <taxon>Scarabaeidae</taxon>
        <taxon>Melolonthinae</taxon>
        <taxon>Holotrichia</taxon>
    </lineage>
</organism>
<name>A0ACB9SZ02_HOLOL</name>
<keyword evidence="1" id="KW-0808">Transferase</keyword>
<keyword evidence="2" id="KW-1185">Reference proteome</keyword>
<reference evidence="1" key="1">
    <citation type="submission" date="2022-04" db="EMBL/GenBank/DDBJ databases">
        <title>Chromosome-scale genome assembly of Holotrichia oblita Faldermann.</title>
        <authorList>
            <person name="Rongchong L."/>
        </authorList>
    </citation>
    <scope>NUCLEOTIDE SEQUENCE</scope>
    <source>
        <strain evidence="1">81SQS9</strain>
    </source>
</reference>
<gene>
    <name evidence="1" type="ORF">MML48_6g00017843</name>
</gene>
<evidence type="ECO:0000313" key="1">
    <source>
        <dbReference type="EMBL" id="KAI4459669.1"/>
    </source>
</evidence>
<comment type="caution">
    <text evidence="1">The sequence shown here is derived from an EMBL/GenBank/DDBJ whole genome shotgun (WGS) entry which is preliminary data.</text>
</comment>
<proteinExistence type="predicted"/>
<evidence type="ECO:0000313" key="2">
    <source>
        <dbReference type="Proteomes" id="UP001056778"/>
    </source>
</evidence>